<evidence type="ECO:0000256" key="2">
    <source>
        <dbReference type="ARBA" id="ARBA00022475"/>
    </source>
</evidence>
<sequence length="416" mass="45763">MKRIFRAISTPTARSTAIFYFGNFGLSVFRYFFHLILLRFLAPAEYGEFLSYLSLTYLLGIPTGTIATVITKYVAEFKGKGDKTSINLFFHYLIRTVTPVAVFLGLALILLSGPLSFIFKAHSLAFIVLGISVFISLYQTIIGSYLVAYQKFVFQTVLGLVSILLTIVFSILFIKFGFGATGAVIGQLLGSVVTSVIIFLNIRPSVYPKIVTKNSPHFSLGGFMGYSFIYALGTMSLISTDVLMVRAMFNPHLSGIYSSLSILGRMILFGLTPLISLVLPMASHRQSASGSAKTILIKLGSVTVIFGIIGAGIFSLFPALIIRILSGVAYLEAAPFLSIFSFTMVFLALSQFLIAYLMATGRPRANLFLLAATVVQPLLFYVFRSSFTLVIWSNFAIQFFLASSLLFFLFSRTNNQ</sequence>
<evidence type="ECO:0000256" key="3">
    <source>
        <dbReference type="ARBA" id="ARBA00022692"/>
    </source>
</evidence>
<feature type="transmembrane region" description="Helical" evidence="6">
    <location>
        <begin position="96"/>
        <end position="119"/>
    </location>
</feature>
<gene>
    <name evidence="7" type="ORF">UW41_C0008G0008</name>
</gene>
<feature type="transmembrane region" description="Helical" evidence="6">
    <location>
        <begin position="336"/>
        <end position="358"/>
    </location>
</feature>
<evidence type="ECO:0000313" key="7">
    <source>
        <dbReference type="EMBL" id="KKT49323.1"/>
    </source>
</evidence>
<dbReference type="AlphaFoldDB" id="A0A0G1HRN2"/>
<keyword evidence="5 6" id="KW-0472">Membrane</keyword>
<keyword evidence="3 6" id="KW-0812">Transmembrane</keyword>
<feature type="transmembrane region" description="Helical" evidence="6">
    <location>
        <begin position="223"/>
        <end position="244"/>
    </location>
</feature>
<evidence type="ECO:0000256" key="4">
    <source>
        <dbReference type="ARBA" id="ARBA00022989"/>
    </source>
</evidence>
<feature type="transmembrane region" description="Helical" evidence="6">
    <location>
        <begin position="389"/>
        <end position="410"/>
    </location>
</feature>
<dbReference type="PANTHER" id="PTHR30250:SF26">
    <property type="entry name" value="PSMA PROTEIN"/>
    <property type="match status" value="1"/>
</dbReference>
<name>A0A0G1HRN2_9BACT</name>
<organism evidence="7 8">
    <name type="scientific">Candidatus Collierbacteria bacterium GW2011_GWC2_44_18</name>
    <dbReference type="NCBI Taxonomy" id="1618392"/>
    <lineage>
        <taxon>Bacteria</taxon>
        <taxon>Candidatus Collieribacteriota</taxon>
    </lineage>
</organism>
<evidence type="ECO:0000256" key="6">
    <source>
        <dbReference type="SAM" id="Phobius"/>
    </source>
</evidence>
<feature type="transmembrane region" description="Helical" evidence="6">
    <location>
        <begin position="157"/>
        <end position="178"/>
    </location>
</feature>
<evidence type="ECO:0000256" key="5">
    <source>
        <dbReference type="ARBA" id="ARBA00023136"/>
    </source>
</evidence>
<protein>
    <submittedName>
        <fullName evidence="7">Polysaccharide biosynthesis protein</fullName>
    </submittedName>
</protein>
<dbReference type="InterPro" id="IPR050833">
    <property type="entry name" value="Poly_Biosynth_Transport"/>
</dbReference>
<proteinExistence type="predicted"/>
<keyword evidence="4 6" id="KW-1133">Transmembrane helix</keyword>
<feature type="transmembrane region" description="Helical" evidence="6">
    <location>
        <begin position="20"/>
        <end position="42"/>
    </location>
</feature>
<feature type="transmembrane region" description="Helical" evidence="6">
    <location>
        <begin position="184"/>
        <end position="202"/>
    </location>
</feature>
<dbReference type="GO" id="GO:0005886">
    <property type="term" value="C:plasma membrane"/>
    <property type="evidence" value="ECO:0007669"/>
    <property type="project" value="UniProtKB-SubCell"/>
</dbReference>
<dbReference type="STRING" id="1618392.UW41_C0008G0008"/>
<feature type="transmembrane region" description="Helical" evidence="6">
    <location>
        <begin position="299"/>
        <end position="324"/>
    </location>
</feature>
<feature type="transmembrane region" description="Helical" evidence="6">
    <location>
        <begin position="256"/>
        <end position="279"/>
    </location>
</feature>
<comment type="subcellular location">
    <subcellularLocation>
        <location evidence="1">Cell membrane</location>
        <topology evidence="1">Multi-pass membrane protein</topology>
    </subcellularLocation>
</comment>
<accession>A0A0G1HRN2</accession>
<feature type="transmembrane region" description="Helical" evidence="6">
    <location>
        <begin position="365"/>
        <end position="383"/>
    </location>
</feature>
<feature type="transmembrane region" description="Helical" evidence="6">
    <location>
        <begin position="54"/>
        <end position="75"/>
    </location>
</feature>
<comment type="caution">
    <text evidence="7">The sequence shown here is derived from an EMBL/GenBank/DDBJ whole genome shotgun (WGS) entry which is preliminary data.</text>
</comment>
<keyword evidence="2" id="KW-1003">Cell membrane</keyword>
<dbReference type="EMBL" id="LCIE01000008">
    <property type="protein sequence ID" value="KKT49323.1"/>
    <property type="molecule type" value="Genomic_DNA"/>
</dbReference>
<reference evidence="7 8" key="1">
    <citation type="journal article" date="2015" name="Nature">
        <title>rRNA introns, odd ribosomes, and small enigmatic genomes across a large radiation of phyla.</title>
        <authorList>
            <person name="Brown C.T."/>
            <person name="Hug L.A."/>
            <person name="Thomas B.C."/>
            <person name="Sharon I."/>
            <person name="Castelle C.J."/>
            <person name="Singh A."/>
            <person name="Wilkins M.J."/>
            <person name="Williams K.H."/>
            <person name="Banfield J.F."/>
        </authorList>
    </citation>
    <scope>NUCLEOTIDE SEQUENCE [LARGE SCALE GENOMIC DNA]</scope>
</reference>
<evidence type="ECO:0000256" key="1">
    <source>
        <dbReference type="ARBA" id="ARBA00004651"/>
    </source>
</evidence>
<dbReference type="Proteomes" id="UP000034172">
    <property type="component" value="Unassembled WGS sequence"/>
</dbReference>
<feature type="transmembrane region" description="Helical" evidence="6">
    <location>
        <begin position="125"/>
        <end position="148"/>
    </location>
</feature>
<dbReference type="PANTHER" id="PTHR30250">
    <property type="entry name" value="PST FAMILY PREDICTED COLANIC ACID TRANSPORTER"/>
    <property type="match status" value="1"/>
</dbReference>
<evidence type="ECO:0000313" key="8">
    <source>
        <dbReference type="Proteomes" id="UP000034172"/>
    </source>
</evidence>